<proteinExistence type="predicted"/>
<evidence type="ECO:0000313" key="1">
    <source>
        <dbReference type="EMBL" id="MCW5322505.1"/>
    </source>
</evidence>
<dbReference type="SUPFAM" id="SSF48371">
    <property type="entry name" value="ARM repeat"/>
    <property type="match status" value="1"/>
</dbReference>
<keyword evidence="2" id="KW-1185">Reference proteome</keyword>
<accession>A0ABT3KXF9</accession>
<evidence type="ECO:0000313" key="2">
    <source>
        <dbReference type="Proteomes" id="UP001208935"/>
    </source>
</evidence>
<gene>
    <name evidence="1" type="ORF">D5039_15495</name>
</gene>
<dbReference type="Gene3D" id="1.25.40.290">
    <property type="entry name" value="ARM repeat domains"/>
    <property type="match status" value="1"/>
</dbReference>
<dbReference type="InterPro" id="IPR016024">
    <property type="entry name" value="ARM-type_fold"/>
</dbReference>
<name>A0ABT3KXF9_9BURK</name>
<organism evidence="1 2">
    <name type="scientific">Verminephrobacter aporrectodeae subsp. tuberculatae</name>
    <dbReference type="NCBI Taxonomy" id="1110392"/>
    <lineage>
        <taxon>Bacteria</taxon>
        <taxon>Pseudomonadati</taxon>
        <taxon>Pseudomonadota</taxon>
        <taxon>Betaproteobacteria</taxon>
        <taxon>Burkholderiales</taxon>
        <taxon>Comamonadaceae</taxon>
        <taxon>Verminephrobacter</taxon>
    </lineage>
</organism>
<dbReference type="Proteomes" id="UP001208935">
    <property type="component" value="Unassembled WGS sequence"/>
</dbReference>
<comment type="caution">
    <text evidence="1">The sequence shown here is derived from an EMBL/GenBank/DDBJ whole genome shotgun (WGS) entry which is preliminary data.</text>
</comment>
<protein>
    <submittedName>
        <fullName evidence="1">DNA alkylation repair protein</fullName>
    </submittedName>
</protein>
<dbReference type="EMBL" id="QZCW01000003">
    <property type="protein sequence ID" value="MCW5322505.1"/>
    <property type="molecule type" value="Genomic_DNA"/>
</dbReference>
<reference evidence="2" key="1">
    <citation type="submission" date="2023-07" db="EMBL/GenBank/DDBJ databases">
        <title>Verminephrobacter genomes.</title>
        <authorList>
            <person name="Lund M.B."/>
        </authorList>
    </citation>
    <scope>NUCLEOTIDE SEQUENCE [LARGE SCALE GENOMIC DNA]</scope>
    <source>
        <strain evidence="2">AtM5-05</strain>
    </source>
</reference>
<sequence length="263" mass="29498">MDASRLAALNRGEVEARNLAECLAINQSVLLKTVLSEIGMSKTADSVFAMADLSGTEGISHKMAKIGMALREALGNERYKEQIMQKMALHPSDTVRSWAAFVVARAADGMALEERLAAVRAFAADTHFGVREWAWMATRPYLAADIAQAIRCLTPWTADGDANIRRFSVESIRPRGVWCEHIKELKECPWQAEALLDRLHADSSRYVQDSVSNWINDASKSQPKWAQQLCERWSKNADGYSKRIISRALRTLSKKETSRQTTR</sequence>